<accession>A0A8J2TYX4</accession>
<dbReference type="Proteomes" id="UP000616114">
    <property type="component" value="Unassembled WGS sequence"/>
</dbReference>
<evidence type="ECO:0000313" key="1">
    <source>
        <dbReference type="EMBL" id="GGA18750.1"/>
    </source>
</evidence>
<reference evidence="1" key="1">
    <citation type="journal article" date="2014" name="Int. J. Syst. Evol. Microbiol.">
        <title>Complete genome sequence of Corynebacterium casei LMG S-19264T (=DSM 44701T), isolated from a smear-ripened cheese.</title>
        <authorList>
            <consortium name="US DOE Joint Genome Institute (JGI-PGF)"/>
            <person name="Walter F."/>
            <person name="Albersmeier A."/>
            <person name="Kalinowski J."/>
            <person name="Ruckert C."/>
        </authorList>
    </citation>
    <scope>NUCLEOTIDE SEQUENCE</scope>
    <source>
        <strain evidence="1">CGMCC 1.12785</strain>
    </source>
</reference>
<protein>
    <submittedName>
        <fullName evidence="1">Uncharacterized protein</fullName>
    </submittedName>
</protein>
<name>A0A8J2TYX4_9MICO</name>
<keyword evidence="2" id="KW-1185">Reference proteome</keyword>
<comment type="caution">
    <text evidence="1">The sequence shown here is derived from an EMBL/GenBank/DDBJ whole genome shotgun (WGS) entry which is preliminary data.</text>
</comment>
<evidence type="ECO:0000313" key="2">
    <source>
        <dbReference type="Proteomes" id="UP000616114"/>
    </source>
</evidence>
<proteinExistence type="predicted"/>
<sequence>MHSSEAEGLGVEIERLRRRVLGLSYAQLDAGSSPGHSRRALIRSALSDLAGLSWQASALPGPCPAVPDHGDAALGYQLTALLQDCLAAGGDTEHAAWQRAVRLRRAL</sequence>
<organism evidence="1 2">
    <name type="scientific">Sediminivirga luteola</name>
    <dbReference type="NCBI Taxonomy" id="1774748"/>
    <lineage>
        <taxon>Bacteria</taxon>
        <taxon>Bacillati</taxon>
        <taxon>Actinomycetota</taxon>
        <taxon>Actinomycetes</taxon>
        <taxon>Micrococcales</taxon>
        <taxon>Brevibacteriaceae</taxon>
        <taxon>Sediminivirga</taxon>
    </lineage>
</organism>
<dbReference type="AlphaFoldDB" id="A0A8J2TYX4"/>
<dbReference type="EMBL" id="BMFY01000009">
    <property type="protein sequence ID" value="GGA18750.1"/>
    <property type="molecule type" value="Genomic_DNA"/>
</dbReference>
<gene>
    <name evidence="1" type="ORF">GCM10011333_22320</name>
</gene>
<reference evidence="1" key="2">
    <citation type="submission" date="2020-09" db="EMBL/GenBank/DDBJ databases">
        <authorList>
            <person name="Sun Q."/>
            <person name="Zhou Y."/>
        </authorList>
    </citation>
    <scope>NUCLEOTIDE SEQUENCE</scope>
    <source>
        <strain evidence="1">CGMCC 1.12785</strain>
    </source>
</reference>